<dbReference type="EMBL" id="JACHMF010000001">
    <property type="protein sequence ID" value="MBB4693183.1"/>
    <property type="molecule type" value="Genomic_DNA"/>
</dbReference>
<dbReference type="Proteomes" id="UP000542742">
    <property type="component" value="Unassembled WGS sequence"/>
</dbReference>
<reference evidence="1 2" key="1">
    <citation type="submission" date="2020-08" db="EMBL/GenBank/DDBJ databases">
        <title>Sequencing the genomes of 1000 actinobacteria strains.</title>
        <authorList>
            <person name="Klenk H.-P."/>
        </authorList>
    </citation>
    <scope>NUCLEOTIDE SEQUENCE [LARGE SCALE GENOMIC DNA]</scope>
    <source>
        <strain evidence="1 2">DSM 45518</strain>
    </source>
</reference>
<keyword evidence="2" id="KW-1185">Reference proteome</keyword>
<protein>
    <submittedName>
        <fullName evidence="1">Uncharacterized protein</fullName>
    </submittedName>
</protein>
<dbReference type="AlphaFoldDB" id="A0A7W7CTV6"/>
<comment type="caution">
    <text evidence="1">The sequence shown here is derived from an EMBL/GenBank/DDBJ whole genome shotgun (WGS) entry which is preliminary data.</text>
</comment>
<accession>A0A7W7CTV6</accession>
<evidence type="ECO:0000313" key="1">
    <source>
        <dbReference type="EMBL" id="MBB4693183.1"/>
    </source>
</evidence>
<organism evidence="1 2">
    <name type="scientific">Paractinoplanes abujensis</name>
    <dbReference type="NCBI Taxonomy" id="882441"/>
    <lineage>
        <taxon>Bacteria</taxon>
        <taxon>Bacillati</taxon>
        <taxon>Actinomycetota</taxon>
        <taxon>Actinomycetes</taxon>
        <taxon>Micromonosporales</taxon>
        <taxon>Micromonosporaceae</taxon>
        <taxon>Paractinoplanes</taxon>
    </lineage>
</organism>
<name>A0A7W7CTV6_9ACTN</name>
<gene>
    <name evidence="1" type="ORF">BKA14_003331</name>
</gene>
<dbReference type="RefSeq" id="WP_184951833.1">
    <property type="nucleotide sequence ID" value="NZ_BOMC01000080.1"/>
</dbReference>
<evidence type="ECO:0000313" key="2">
    <source>
        <dbReference type="Proteomes" id="UP000542742"/>
    </source>
</evidence>
<proteinExistence type="predicted"/>
<sequence length="49" mass="5366">MTTTSRTAHELLTRAGCDGFARRAAGELPAAGRLFISKRTMDALLRNIF</sequence>